<keyword evidence="1 4" id="KW-0663">Pyridoxal phosphate</keyword>
<gene>
    <name evidence="6" type="ORF">A8990_102237</name>
</gene>
<dbReference type="InterPro" id="IPR015421">
    <property type="entry name" value="PyrdxlP-dep_Trfase_major"/>
</dbReference>
<reference evidence="6 7" key="1">
    <citation type="submission" date="2018-08" db="EMBL/GenBank/DDBJ databases">
        <title>Genomic Encyclopedia of Type Strains, Phase III (KMG-III): the genomes of soil and plant-associated and newly described type strains.</title>
        <authorList>
            <person name="Whitman W."/>
        </authorList>
    </citation>
    <scope>NUCLEOTIDE SEQUENCE [LARGE SCALE GENOMIC DNA]</scope>
    <source>
        <strain evidence="6 7">CGMCC 1.10966</strain>
    </source>
</reference>
<name>A0A3D9SIP3_9BACL</name>
<protein>
    <submittedName>
        <fullName evidence="6">dTDP-4-amino-4,6-dideoxygalactose transaminase</fullName>
    </submittedName>
</protein>
<accession>A0A3D9SIP3</accession>
<dbReference type="GO" id="GO:0030170">
    <property type="term" value="F:pyridoxal phosphate binding"/>
    <property type="evidence" value="ECO:0007669"/>
    <property type="project" value="UniProtKB-ARBA"/>
</dbReference>
<dbReference type="PANTHER" id="PTHR30244">
    <property type="entry name" value="TRANSAMINASE"/>
    <property type="match status" value="1"/>
</dbReference>
<evidence type="ECO:0000256" key="2">
    <source>
        <dbReference type="ARBA" id="ARBA00037999"/>
    </source>
</evidence>
<dbReference type="CDD" id="cd00616">
    <property type="entry name" value="AHBA_syn"/>
    <property type="match status" value="1"/>
</dbReference>
<dbReference type="PIRSF" id="PIRSF000390">
    <property type="entry name" value="PLP_StrS"/>
    <property type="match status" value="1"/>
</dbReference>
<evidence type="ECO:0000313" key="7">
    <source>
        <dbReference type="Proteomes" id="UP000256304"/>
    </source>
</evidence>
<dbReference type="GO" id="GO:0000271">
    <property type="term" value="P:polysaccharide biosynthetic process"/>
    <property type="evidence" value="ECO:0007669"/>
    <property type="project" value="TreeGrafter"/>
</dbReference>
<feature type="active site" description="Proton acceptor" evidence="3">
    <location>
        <position position="187"/>
    </location>
</feature>
<dbReference type="GO" id="GO:0008483">
    <property type="term" value="F:transaminase activity"/>
    <property type="evidence" value="ECO:0007669"/>
    <property type="project" value="TreeGrafter"/>
</dbReference>
<dbReference type="EMBL" id="QTTN01000002">
    <property type="protein sequence ID" value="REE93150.1"/>
    <property type="molecule type" value="Genomic_DNA"/>
</dbReference>
<organism evidence="6 7">
    <name type="scientific">Paenibacillus taihuensis</name>
    <dbReference type="NCBI Taxonomy" id="1156355"/>
    <lineage>
        <taxon>Bacteria</taxon>
        <taxon>Bacillati</taxon>
        <taxon>Bacillota</taxon>
        <taxon>Bacilli</taxon>
        <taxon>Bacillales</taxon>
        <taxon>Paenibacillaceae</taxon>
        <taxon>Paenibacillus</taxon>
    </lineage>
</organism>
<dbReference type="RefSeq" id="WP_116187597.1">
    <property type="nucleotide sequence ID" value="NZ_QTTN01000002.1"/>
</dbReference>
<comment type="similarity">
    <text evidence="2 5">Belongs to the DegT/DnrJ/EryC1 family.</text>
</comment>
<dbReference type="OrthoDB" id="9810913at2"/>
<dbReference type="SUPFAM" id="SSF53383">
    <property type="entry name" value="PLP-dependent transferases"/>
    <property type="match status" value="1"/>
</dbReference>
<dbReference type="Proteomes" id="UP000256304">
    <property type="component" value="Unassembled WGS sequence"/>
</dbReference>
<evidence type="ECO:0000256" key="1">
    <source>
        <dbReference type="ARBA" id="ARBA00022898"/>
    </source>
</evidence>
<dbReference type="PANTHER" id="PTHR30244:SF36">
    <property type="entry name" value="3-OXO-GLUCOSE-6-PHOSPHATE:GLUTAMATE AMINOTRANSFERASE"/>
    <property type="match status" value="1"/>
</dbReference>
<dbReference type="FunFam" id="3.40.640.10:FF:000089">
    <property type="entry name" value="Aminotransferase, DegT/DnrJ/EryC1/StrS family"/>
    <property type="match status" value="1"/>
</dbReference>
<feature type="modified residue" description="N6-(pyridoxal phosphate)lysine" evidence="4">
    <location>
        <position position="187"/>
    </location>
</feature>
<dbReference type="Gene3D" id="3.40.640.10">
    <property type="entry name" value="Type I PLP-dependent aspartate aminotransferase-like (Major domain)"/>
    <property type="match status" value="1"/>
</dbReference>
<dbReference type="InterPro" id="IPR015422">
    <property type="entry name" value="PyrdxlP-dep_Trfase_small"/>
</dbReference>
<dbReference type="Gene3D" id="3.90.1150.10">
    <property type="entry name" value="Aspartate Aminotransferase, domain 1"/>
    <property type="match status" value="1"/>
</dbReference>
<dbReference type="Pfam" id="PF01041">
    <property type="entry name" value="DegT_DnrJ_EryC1"/>
    <property type="match status" value="1"/>
</dbReference>
<keyword evidence="7" id="KW-1185">Reference proteome</keyword>
<sequence>MNRIPLFDPQAEYRALTERIRESIADVLDKGVYVGGTEVRNFENEIARLVQTRYAVSTANGTDSLILALMACGVGTGDEVITSPFTFFATAEAIVRVGATPVFADIDERTYNLSPSKVEAKVTNRTKAIIPVHIFGQPADMDAFSELAARYSLYIIEDACQAIGATYKGKPVGSLGHAACISFYPTKNLGGYGDGGMVTTNDEAIAERIRVLAFHGMGKRKYYHEAVGFNSRLDEIQAVMLRIKMQKLAAWNGRRQQLAEQYTNQLSHLGNLTLPYCDADIGHVYHLYVVQNADPARLMLHLEQKGISAARYYPCPLHLQQAMNSLGYKEGDLPVSERVARRALALPVHPFITDEQQQYVIEQLVKYNQNDKGADDL</sequence>
<evidence type="ECO:0000313" key="6">
    <source>
        <dbReference type="EMBL" id="REE93150.1"/>
    </source>
</evidence>
<proteinExistence type="inferred from homology"/>
<dbReference type="AlphaFoldDB" id="A0A3D9SIP3"/>
<dbReference type="InterPro" id="IPR000653">
    <property type="entry name" value="DegT/StrS_aminotransferase"/>
</dbReference>
<evidence type="ECO:0000256" key="5">
    <source>
        <dbReference type="RuleBase" id="RU004508"/>
    </source>
</evidence>
<dbReference type="InterPro" id="IPR015424">
    <property type="entry name" value="PyrdxlP-dep_Trfase"/>
</dbReference>
<evidence type="ECO:0000256" key="4">
    <source>
        <dbReference type="PIRSR" id="PIRSR000390-2"/>
    </source>
</evidence>
<evidence type="ECO:0000256" key="3">
    <source>
        <dbReference type="PIRSR" id="PIRSR000390-1"/>
    </source>
</evidence>
<comment type="caution">
    <text evidence="6">The sequence shown here is derived from an EMBL/GenBank/DDBJ whole genome shotgun (WGS) entry which is preliminary data.</text>
</comment>